<gene>
    <name evidence="1" type="ORF">LCGC14_1339340</name>
</gene>
<sequence length="86" mass="9356">MDTLPTAPSQGGSWYGYVTACKGSLLIGALQQHQSARYATQRQASAWVGTIVQGNSEAHRQISAWGTTWDRRAPQVLEPTKPVNTD</sequence>
<organism evidence="1">
    <name type="scientific">marine sediment metagenome</name>
    <dbReference type="NCBI Taxonomy" id="412755"/>
    <lineage>
        <taxon>unclassified sequences</taxon>
        <taxon>metagenomes</taxon>
        <taxon>ecological metagenomes</taxon>
    </lineage>
</organism>
<name>A0A0F9KEW3_9ZZZZ</name>
<dbReference type="AlphaFoldDB" id="A0A0F9KEW3"/>
<proteinExistence type="predicted"/>
<accession>A0A0F9KEW3</accession>
<reference evidence="1" key="1">
    <citation type="journal article" date="2015" name="Nature">
        <title>Complex archaea that bridge the gap between prokaryotes and eukaryotes.</title>
        <authorList>
            <person name="Spang A."/>
            <person name="Saw J.H."/>
            <person name="Jorgensen S.L."/>
            <person name="Zaremba-Niedzwiedzka K."/>
            <person name="Martijn J."/>
            <person name="Lind A.E."/>
            <person name="van Eijk R."/>
            <person name="Schleper C."/>
            <person name="Guy L."/>
            <person name="Ettema T.J."/>
        </authorList>
    </citation>
    <scope>NUCLEOTIDE SEQUENCE</scope>
</reference>
<evidence type="ECO:0000313" key="1">
    <source>
        <dbReference type="EMBL" id="KKM80488.1"/>
    </source>
</evidence>
<dbReference type="EMBL" id="LAZR01008173">
    <property type="protein sequence ID" value="KKM80488.1"/>
    <property type="molecule type" value="Genomic_DNA"/>
</dbReference>
<protein>
    <submittedName>
        <fullName evidence="1">Uncharacterized protein</fullName>
    </submittedName>
</protein>
<comment type="caution">
    <text evidence="1">The sequence shown here is derived from an EMBL/GenBank/DDBJ whole genome shotgun (WGS) entry which is preliminary data.</text>
</comment>